<dbReference type="HOGENOM" id="CLU_010712_1_0_1"/>
<dbReference type="AlphaFoldDB" id="A0A074WIT5"/>
<evidence type="ECO:0000259" key="2">
    <source>
        <dbReference type="Pfam" id="PF25116"/>
    </source>
</evidence>
<dbReference type="Pfam" id="PF25116">
    <property type="entry name" value="CBM87_Agd3"/>
    <property type="match status" value="1"/>
</dbReference>
<dbReference type="EMBL" id="KL584710">
    <property type="protein sequence ID" value="KEQ72968.1"/>
    <property type="molecule type" value="Genomic_DNA"/>
</dbReference>
<dbReference type="InterPro" id="IPR056827">
    <property type="entry name" value="CBM87_Agd3"/>
</dbReference>
<dbReference type="STRING" id="1043004.A0A074WIT5"/>
<dbReference type="GeneID" id="25410726"/>
<dbReference type="PANTHER" id="PTHR31002:SF34">
    <property type="entry name" value="CELL WALL PROTEIN CWP1-RELATED"/>
    <property type="match status" value="1"/>
</dbReference>
<evidence type="ECO:0000313" key="5">
    <source>
        <dbReference type="Proteomes" id="UP000027730"/>
    </source>
</evidence>
<dbReference type="OrthoDB" id="2113314at2759"/>
<accession>A0A074WIT5</accession>
<feature type="domain" description="Agd3 deacetylase" evidence="1">
    <location>
        <begin position="252"/>
        <end position="617"/>
    </location>
</feature>
<feature type="domain" description="Agd3 C-terminal" evidence="3">
    <location>
        <begin position="624"/>
        <end position="688"/>
    </location>
</feature>
<organism evidence="4 5">
    <name type="scientific">Aureobasidium namibiae CBS 147.97</name>
    <dbReference type="NCBI Taxonomy" id="1043004"/>
    <lineage>
        <taxon>Eukaryota</taxon>
        <taxon>Fungi</taxon>
        <taxon>Dikarya</taxon>
        <taxon>Ascomycota</taxon>
        <taxon>Pezizomycotina</taxon>
        <taxon>Dothideomycetes</taxon>
        <taxon>Dothideomycetidae</taxon>
        <taxon>Dothideales</taxon>
        <taxon>Saccotheciaceae</taxon>
        <taxon>Aureobasidium</taxon>
    </lineage>
</organism>
<sequence>MLSLISLASAQVSNSTGGQTIANTILIFARNLPSSYSATSGLNGYGIPYQLQIVPQEGITLPTLNSSTTQGNYGGFIILGEVSYDYGNNSWASALTAAQFATLYAYQSDFGVRMVRIDVYPGPSFDVTPTIPGAGCCGAGVEQLLSFTNTSGFPTANLVQGATISTQGIWHYPATITNPNTTWEVAGLGPSTDGYFSGRGSAAVIHQDGNRQEMVWFSSWATNWALTSNYLQHAYIAWLTRGLTVGYRRIHLSTQVDDVMLNTALYQPSDALFRLRAADLQAIKDWTPQLNSRLPAGSNYFMELGYNGNGNIVAGITFENTTICQPDPAIIYTGPMSSTPLEFQKPLGTGTDIWPTTPTTYRWSKACSLIDPLYKWLSVPENMNAFAHVSHTFTHESLNNATFNDTNKEITFNQAWANVTGINQATRWSPNGLIPPAITGMHNGDAIRAWVTNGITSAVGDNTRAVLMNRQNEFWPLISTVASNGYDGLEIIPRWATTIFFNCDLPDCTTAEWVQTSGGKGNFTNLLNDARTNNVRHLMGLHHDPFMFHQSNLRNADVNSTTIGSVTGQFALIQIWIEVVTQEMTRLTNWPIISLKHDDIAIAFTNRAARDQCNPNLTYNKSSDGKKIVSVTVTANGNTCAAPIAVTLPIGATSNAPGLVRETIGSDPLVIWVPLTGSPITLNLASPVSVL</sequence>
<name>A0A074WIT5_9PEZI</name>
<protein>
    <recommendedName>
        <fullName evidence="6">Extracellular serine-rich protein</fullName>
    </recommendedName>
</protein>
<dbReference type="Pfam" id="PF25115">
    <property type="entry name" value="Agd3_CE"/>
    <property type="match status" value="1"/>
</dbReference>
<proteinExistence type="predicted"/>
<dbReference type="InterPro" id="IPR056826">
    <property type="entry name" value="Agd3_CE"/>
</dbReference>
<dbReference type="RefSeq" id="XP_013427054.1">
    <property type="nucleotide sequence ID" value="XM_013571600.1"/>
</dbReference>
<dbReference type="InterPro" id="IPR056825">
    <property type="entry name" value="Agd3_C"/>
</dbReference>
<evidence type="ECO:0000259" key="3">
    <source>
        <dbReference type="Pfam" id="PF25117"/>
    </source>
</evidence>
<dbReference type="Pfam" id="PF25117">
    <property type="entry name" value="Agd3_C"/>
    <property type="match status" value="1"/>
</dbReference>
<evidence type="ECO:0000259" key="1">
    <source>
        <dbReference type="Pfam" id="PF25115"/>
    </source>
</evidence>
<dbReference type="PANTHER" id="PTHR31002">
    <property type="entry name" value="SERIPAUPERIN"/>
    <property type="match status" value="1"/>
</dbReference>
<gene>
    <name evidence="4" type="ORF">M436DRAFT_47491</name>
</gene>
<dbReference type="Proteomes" id="UP000027730">
    <property type="component" value="Unassembled WGS sequence"/>
</dbReference>
<dbReference type="InterPro" id="IPR050788">
    <property type="entry name" value="Yeast_SRP1/TIP1_CWP"/>
</dbReference>
<reference evidence="4 5" key="1">
    <citation type="journal article" date="2014" name="BMC Genomics">
        <title>Genome sequencing of four Aureobasidium pullulans varieties: biotechnological potential, stress tolerance, and description of new species.</title>
        <authorList>
            <person name="Gostin Ar C."/>
            <person name="Ohm R.A."/>
            <person name="Kogej T."/>
            <person name="Sonjak S."/>
            <person name="Turk M."/>
            <person name="Zajc J."/>
            <person name="Zalar P."/>
            <person name="Grube M."/>
            <person name="Sun H."/>
            <person name="Han J."/>
            <person name="Sharma A."/>
            <person name="Chiniquy J."/>
            <person name="Ngan C.Y."/>
            <person name="Lipzen A."/>
            <person name="Barry K."/>
            <person name="Grigoriev I.V."/>
            <person name="Gunde-Cimerman N."/>
        </authorList>
    </citation>
    <scope>NUCLEOTIDE SEQUENCE [LARGE SCALE GENOMIC DNA]</scope>
    <source>
        <strain evidence="4 5">CBS 147.97</strain>
    </source>
</reference>
<evidence type="ECO:0000313" key="4">
    <source>
        <dbReference type="EMBL" id="KEQ72968.1"/>
    </source>
</evidence>
<feature type="domain" description="Agd3 CBM87" evidence="2">
    <location>
        <begin position="21"/>
        <end position="238"/>
    </location>
</feature>
<keyword evidence="5" id="KW-1185">Reference proteome</keyword>
<evidence type="ECO:0008006" key="6">
    <source>
        <dbReference type="Google" id="ProtNLM"/>
    </source>
</evidence>